<protein>
    <recommendedName>
        <fullName evidence="1">PiggyBac transposable element-derived protein domain-containing protein</fullName>
    </recommendedName>
</protein>
<dbReference type="PANTHER" id="PTHR46599:SF3">
    <property type="entry name" value="PIGGYBAC TRANSPOSABLE ELEMENT-DERIVED PROTEIN 4"/>
    <property type="match status" value="1"/>
</dbReference>
<dbReference type="InterPro" id="IPR029526">
    <property type="entry name" value="PGBD"/>
</dbReference>
<dbReference type="Proteomes" id="UP000688947">
    <property type="component" value="Unassembled WGS sequence"/>
</dbReference>
<sequence length="136" mass="16172">MFLYFLPKTLWFMIEKETNSYREACFPGIAQQQRDKQLQVQAKDPKKSVAPLEEIEEKLRRVKSIESHEIFHVIGLLVARTLCSHTDGLEKHWSARADGAVPRGTYSRYMTRDIFKTITRYLHFTQRQRVRTWRGK</sequence>
<dbReference type="Pfam" id="PF13843">
    <property type="entry name" value="DDE_Tnp_1_7"/>
    <property type="match status" value="1"/>
</dbReference>
<evidence type="ECO:0000259" key="1">
    <source>
        <dbReference type="Pfam" id="PF13843"/>
    </source>
</evidence>
<proteinExistence type="predicted"/>
<dbReference type="VEuPathDB" id="FungiDB:PC110_g10941"/>
<evidence type="ECO:0000313" key="3">
    <source>
        <dbReference type="Proteomes" id="UP000688947"/>
    </source>
</evidence>
<organism evidence="2 3">
    <name type="scientific">Phytophthora cactorum</name>
    <dbReference type="NCBI Taxonomy" id="29920"/>
    <lineage>
        <taxon>Eukaryota</taxon>
        <taxon>Sar</taxon>
        <taxon>Stramenopiles</taxon>
        <taxon>Oomycota</taxon>
        <taxon>Peronosporomycetes</taxon>
        <taxon>Peronosporales</taxon>
        <taxon>Peronosporaceae</taxon>
        <taxon>Phytophthora</taxon>
    </lineage>
</organism>
<feature type="domain" description="PiggyBac transposable element-derived protein" evidence="1">
    <location>
        <begin position="2"/>
        <end position="128"/>
    </location>
</feature>
<dbReference type="PANTHER" id="PTHR46599">
    <property type="entry name" value="PIGGYBAC TRANSPOSABLE ELEMENT-DERIVED PROTEIN 4"/>
    <property type="match status" value="1"/>
</dbReference>
<comment type="caution">
    <text evidence="2">The sequence shown here is derived from an EMBL/GenBank/DDBJ whole genome shotgun (WGS) entry which is preliminary data.</text>
</comment>
<name>A0A8T1U0N3_9STRA</name>
<reference evidence="2" key="1">
    <citation type="submission" date="2021-01" db="EMBL/GenBank/DDBJ databases">
        <title>Phytophthora aleatoria, a newly-described species from Pinus radiata is distinct from Phytophthora cactorum isolates based on comparative genomics.</title>
        <authorList>
            <person name="Mcdougal R."/>
            <person name="Panda P."/>
            <person name="Williams N."/>
            <person name="Studholme D.J."/>
        </authorList>
    </citation>
    <scope>NUCLEOTIDE SEQUENCE</scope>
    <source>
        <strain evidence="2">NZFS 3830</strain>
    </source>
</reference>
<accession>A0A8T1U0N3</accession>
<evidence type="ECO:0000313" key="2">
    <source>
        <dbReference type="EMBL" id="KAG6951890.1"/>
    </source>
</evidence>
<dbReference type="OrthoDB" id="125160at2759"/>
<dbReference type="AlphaFoldDB" id="A0A8T1U0N3"/>
<dbReference type="EMBL" id="JAENGZ010000969">
    <property type="protein sequence ID" value="KAG6951890.1"/>
    <property type="molecule type" value="Genomic_DNA"/>
</dbReference>
<gene>
    <name evidence="2" type="ORF">JG687_00013338</name>
</gene>